<feature type="region of interest" description="Disordered" evidence="2">
    <location>
        <begin position="275"/>
        <end position="353"/>
    </location>
</feature>
<name>A0A5B8U283_9ACTN</name>
<dbReference type="InterPro" id="IPR006016">
    <property type="entry name" value="UspA"/>
</dbReference>
<dbReference type="Gene3D" id="3.40.50.12370">
    <property type="match status" value="1"/>
</dbReference>
<feature type="compositionally biased region" description="Low complexity" evidence="2">
    <location>
        <begin position="281"/>
        <end position="293"/>
    </location>
</feature>
<evidence type="ECO:0000256" key="2">
    <source>
        <dbReference type="SAM" id="MobiDB-lite"/>
    </source>
</evidence>
<dbReference type="PANTHER" id="PTHR46268:SF6">
    <property type="entry name" value="UNIVERSAL STRESS PROTEIN UP12"/>
    <property type="match status" value="1"/>
</dbReference>
<feature type="compositionally biased region" description="Low complexity" evidence="2">
    <location>
        <begin position="313"/>
        <end position="353"/>
    </location>
</feature>
<dbReference type="OrthoDB" id="3427787at2"/>
<proteinExistence type="inferred from homology"/>
<reference evidence="4 5" key="1">
    <citation type="journal article" date="2018" name="J. Microbiol.">
        <title>Baekduia soli gen. nov., sp. nov., a novel bacterium isolated from the soil of Baekdu Mountain and proposal of a novel family name, Baekduiaceae fam. nov.</title>
        <authorList>
            <person name="An D.S."/>
            <person name="Siddiqi M.Z."/>
            <person name="Kim K.H."/>
            <person name="Yu H.S."/>
            <person name="Im W.T."/>
        </authorList>
    </citation>
    <scope>NUCLEOTIDE SEQUENCE [LARGE SCALE GENOMIC DNA]</scope>
    <source>
        <strain evidence="4 5">BR7-21</strain>
    </source>
</reference>
<feature type="domain" description="UspA" evidence="3">
    <location>
        <begin position="44"/>
        <end position="156"/>
    </location>
</feature>
<dbReference type="Pfam" id="PF00582">
    <property type="entry name" value="Usp"/>
    <property type="match status" value="1"/>
</dbReference>
<keyword evidence="5" id="KW-1185">Reference proteome</keyword>
<organism evidence="4 5">
    <name type="scientific">Baekduia soli</name>
    <dbReference type="NCBI Taxonomy" id="496014"/>
    <lineage>
        <taxon>Bacteria</taxon>
        <taxon>Bacillati</taxon>
        <taxon>Actinomycetota</taxon>
        <taxon>Thermoleophilia</taxon>
        <taxon>Solirubrobacterales</taxon>
        <taxon>Baekduiaceae</taxon>
        <taxon>Baekduia</taxon>
    </lineage>
</organism>
<gene>
    <name evidence="4" type="ORF">FSW04_05370</name>
</gene>
<accession>A0A5B8U283</accession>
<comment type="similarity">
    <text evidence="1">Belongs to the universal stress protein A family.</text>
</comment>
<dbReference type="CDD" id="cd00293">
    <property type="entry name" value="USP-like"/>
    <property type="match status" value="1"/>
</dbReference>
<evidence type="ECO:0000256" key="1">
    <source>
        <dbReference type="ARBA" id="ARBA00008791"/>
    </source>
</evidence>
<dbReference type="AlphaFoldDB" id="A0A5B8U283"/>
<dbReference type="PANTHER" id="PTHR46268">
    <property type="entry name" value="STRESS RESPONSE PROTEIN NHAX"/>
    <property type="match status" value="1"/>
</dbReference>
<protein>
    <submittedName>
        <fullName evidence="4">Universal stress protein</fullName>
    </submittedName>
</protein>
<evidence type="ECO:0000313" key="5">
    <source>
        <dbReference type="Proteomes" id="UP000321805"/>
    </source>
</evidence>
<evidence type="ECO:0000259" key="3">
    <source>
        <dbReference type="Pfam" id="PF00582"/>
    </source>
</evidence>
<evidence type="ECO:0000313" key="4">
    <source>
        <dbReference type="EMBL" id="QEC47071.1"/>
    </source>
</evidence>
<dbReference type="KEGG" id="bsol:FSW04_05370"/>
<dbReference type="Proteomes" id="UP000321805">
    <property type="component" value="Chromosome"/>
</dbReference>
<sequence>MPAGSAGVVPMCGHAGLDRLQRMSNAITPEDRHPEPVGRPLLVLIGDDGSQEAAASTAIGLRIAGRTHGTAMLLHAEGDPAEHDRWERHLVNAADYAPVHAATRTILQRGDPAEVILRVAETEGADLICVGAAGVDRGGVSSAVVERAPCPVLVCRQGVEISPSRISAVVVAVDRSEIMPAAMHLAELLAEVFDATVVAPVPPTPELREWQADSAASDEAVTRGEADQTLVDAVQRHAPAILILDGADVDSSTGQLRRRTRRMLATAPCPVLVIPRRREPGPAARPADVPAAAESTAESLPSPWKMPAGSVRSSASTGQGRGSTSTSSTWACRSSSSTAVATRRRTSPTTTEP</sequence>
<dbReference type="SUPFAM" id="SSF52402">
    <property type="entry name" value="Adenine nucleotide alpha hydrolases-like"/>
    <property type="match status" value="2"/>
</dbReference>
<dbReference type="EMBL" id="CP042430">
    <property type="protein sequence ID" value="QEC47071.1"/>
    <property type="molecule type" value="Genomic_DNA"/>
</dbReference>